<dbReference type="RefSeq" id="WP_203964402.1">
    <property type="nucleotide sequence ID" value="NZ_AP023355.1"/>
</dbReference>
<name>A0A7R7DVD4_9ACTN</name>
<dbReference type="EMBL" id="AP023355">
    <property type="protein sequence ID" value="BCJ38351.1"/>
    <property type="molecule type" value="Genomic_DNA"/>
</dbReference>
<dbReference type="KEGG" id="atl:Athai_58540"/>
<gene>
    <name evidence="1" type="ORF">Athai_58540</name>
</gene>
<accession>A0A7R7DVD4</accession>
<evidence type="ECO:0000313" key="1">
    <source>
        <dbReference type="EMBL" id="BCJ38351.1"/>
    </source>
</evidence>
<proteinExistence type="predicted"/>
<evidence type="ECO:0000313" key="2">
    <source>
        <dbReference type="Proteomes" id="UP000611640"/>
    </source>
</evidence>
<keyword evidence="2" id="KW-1185">Reference proteome</keyword>
<sequence length="85" mass="9622">MVVIPGDRARATAIGYRPRVGDLVGLPAYLSDRPYRVLAVSDSRIPGWVHLAGYLIHPDLTQWHCEQDVPTNQVHKLPDPVWPDW</sequence>
<reference evidence="1 2" key="1">
    <citation type="submission" date="2020-08" db="EMBL/GenBank/DDBJ databases">
        <title>Whole genome shotgun sequence of Actinocatenispora thailandica NBRC 105041.</title>
        <authorList>
            <person name="Komaki H."/>
            <person name="Tamura T."/>
        </authorList>
    </citation>
    <scope>NUCLEOTIDE SEQUENCE [LARGE SCALE GENOMIC DNA]</scope>
    <source>
        <strain evidence="1 2">NBRC 105041</strain>
    </source>
</reference>
<protein>
    <submittedName>
        <fullName evidence="1">Uncharacterized protein</fullName>
    </submittedName>
</protein>
<organism evidence="1 2">
    <name type="scientific">Actinocatenispora thailandica</name>
    <dbReference type="NCBI Taxonomy" id="227318"/>
    <lineage>
        <taxon>Bacteria</taxon>
        <taxon>Bacillati</taxon>
        <taxon>Actinomycetota</taxon>
        <taxon>Actinomycetes</taxon>
        <taxon>Micromonosporales</taxon>
        <taxon>Micromonosporaceae</taxon>
        <taxon>Actinocatenispora</taxon>
    </lineage>
</organism>
<dbReference type="AlphaFoldDB" id="A0A7R7DVD4"/>
<dbReference type="Proteomes" id="UP000611640">
    <property type="component" value="Chromosome"/>
</dbReference>